<dbReference type="Proteomes" id="UP000323067">
    <property type="component" value="Chromosome vii"/>
</dbReference>
<dbReference type="EMBL" id="CP023324">
    <property type="protein sequence ID" value="ATY62176.1"/>
    <property type="molecule type" value="Genomic_DNA"/>
</dbReference>
<reference evidence="2 3" key="1">
    <citation type="journal article" date="2017" name="BMC Genomics">
        <title>Chromosome level assembly and secondary metabolite potential of the parasitic fungus Cordyceps militaris.</title>
        <authorList>
            <person name="Kramer G.J."/>
            <person name="Nodwell J.R."/>
        </authorList>
    </citation>
    <scope>NUCLEOTIDE SEQUENCE [LARGE SCALE GENOMIC DNA]</scope>
    <source>
        <strain evidence="2 3">ATCC 34164</strain>
    </source>
</reference>
<keyword evidence="1" id="KW-0732">Signal</keyword>
<name>A0A2H4SGE6_CORMI</name>
<protein>
    <submittedName>
        <fullName evidence="2">Uncharacterized protein</fullName>
    </submittedName>
</protein>
<accession>A0A2H4SGE6</accession>
<feature type="signal peptide" evidence="1">
    <location>
        <begin position="1"/>
        <end position="17"/>
    </location>
</feature>
<proteinExistence type="predicted"/>
<dbReference type="AlphaFoldDB" id="A0A2H4SGE6"/>
<sequence length="163" mass="17665">MHFLPVLLLAMLGSAQASQALVPVCLCENLKTCSGKQSQCTKNGEGWECCAPGQRYLNGACRDPSYVPCSDGKTICSGDTPQCTINADIFKQGERICCARGQQANSGKCYPPTARLVACYANGPCDLDKEEYCAWSTTGGYSRCCKRDQYINNSYECQAKPAK</sequence>
<evidence type="ECO:0000313" key="2">
    <source>
        <dbReference type="EMBL" id="ATY62176.1"/>
    </source>
</evidence>
<evidence type="ECO:0000256" key="1">
    <source>
        <dbReference type="SAM" id="SignalP"/>
    </source>
</evidence>
<gene>
    <name evidence="2" type="ORF">A9K55_008948</name>
</gene>
<dbReference type="VEuPathDB" id="FungiDB:A9K55_008948"/>
<feature type="chain" id="PRO_5014145264" evidence="1">
    <location>
        <begin position="18"/>
        <end position="163"/>
    </location>
</feature>
<organism evidence="2 3">
    <name type="scientific">Cordyceps militaris</name>
    <name type="common">Caterpillar fungus</name>
    <name type="synonym">Clavaria militaris</name>
    <dbReference type="NCBI Taxonomy" id="73501"/>
    <lineage>
        <taxon>Eukaryota</taxon>
        <taxon>Fungi</taxon>
        <taxon>Dikarya</taxon>
        <taxon>Ascomycota</taxon>
        <taxon>Pezizomycotina</taxon>
        <taxon>Sordariomycetes</taxon>
        <taxon>Hypocreomycetidae</taxon>
        <taxon>Hypocreales</taxon>
        <taxon>Cordycipitaceae</taxon>
        <taxon>Cordyceps</taxon>
    </lineage>
</organism>
<evidence type="ECO:0000313" key="3">
    <source>
        <dbReference type="Proteomes" id="UP000323067"/>
    </source>
</evidence>
<dbReference type="OrthoDB" id="4892292at2759"/>